<sequence>MRGRKTTPSSLDAAPTSSESDDEGVANASAAGEVSRKRRPYRSTYYVRKAEISSLQEQIDALTKRIEQLKDEQPVTIKDVERAREENATLHHSLAESDLVLARAHSLILGELATYPRNPLAMTIRLPADADDRQHTLDDLLVAKLDTSTQFVLERIKYLSLDQCHRQVQSFSTPEGDMMLIQSDITSFNDVESVQQVFEDVQLAYAHREFKIWEHLGVSSICDTDTDQRRPATHVRYLSSIPGGVDIEVNLAQFQRFAESSTHLNEPHGVIVVESIDEDALYPYQPEFRVRVDVSAVVLMVERPRPPTQAKSDSIDVSLIRWAFTHVHNPQFPVTPQMKQELLDLYPRWGDALRKIMVEHVEARQRQRGQKS</sequence>
<dbReference type="OrthoDB" id="151678at2759"/>
<gene>
    <name evidence="2" type="ORF">Poli38472_014215</name>
</gene>
<evidence type="ECO:0000313" key="2">
    <source>
        <dbReference type="EMBL" id="TMW64098.1"/>
    </source>
</evidence>
<accession>A0A8K1CJJ9</accession>
<comment type="caution">
    <text evidence="2">The sequence shown here is derived from an EMBL/GenBank/DDBJ whole genome shotgun (WGS) entry which is preliminary data.</text>
</comment>
<name>A0A8K1CJJ9_PYTOL</name>
<keyword evidence="3" id="KW-1185">Reference proteome</keyword>
<organism evidence="2 3">
    <name type="scientific">Pythium oligandrum</name>
    <name type="common">Mycoparasitic fungus</name>
    <dbReference type="NCBI Taxonomy" id="41045"/>
    <lineage>
        <taxon>Eukaryota</taxon>
        <taxon>Sar</taxon>
        <taxon>Stramenopiles</taxon>
        <taxon>Oomycota</taxon>
        <taxon>Peronosporomycetes</taxon>
        <taxon>Pythiales</taxon>
        <taxon>Pythiaceae</taxon>
        <taxon>Pythium</taxon>
    </lineage>
</organism>
<proteinExistence type="predicted"/>
<dbReference type="EMBL" id="SPLM01000041">
    <property type="protein sequence ID" value="TMW64098.1"/>
    <property type="molecule type" value="Genomic_DNA"/>
</dbReference>
<dbReference type="Proteomes" id="UP000794436">
    <property type="component" value="Unassembled WGS sequence"/>
</dbReference>
<reference evidence="2" key="1">
    <citation type="submission" date="2019-03" db="EMBL/GenBank/DDBJ databases">
        <title>Long read genome sequence of the mycoparasitic Pythium oligandrum ATCC 38472 isolated from sugarbeet rhizosphere.</title>
        <authorList>
            <person name="Gaulin E."/>
        </authorList>
    </citation>
    <scope>NUCLEOTIDE SEQUENCE</scope>
    <source>
        <strain evidence="2">ATCC 38472_TT</strain>
    </source>
</reference>
<feature type="compositionally biased region" description="Polar residues" evidence="1">
    <location>
        <begin position="1"/>
        <end position="18"/>
    </location>
</feature>
<feature type="region of interest" description="Disordered" evidence="1">
    <location>
        <begin position="1"/>
        <end position="38"/>
    </location>
</feature>
<evidence type="ECO:0000256" key="1">
    <source>
        <dbReference type="SAM" id="MobiDB-lite"/>
    </source>
</evidence>
<dbReference type="AlphaFoldDB" id="A0A8K1CJJ9"/>
<evidence type="ECO:0000313" key="3">
    <source>
        <dbReference type="Proteomes" id="UP000794436"/>
    </source>
</evidence>
<protein>
    <submittedName>
        <fullName evidence="2">Uncharacterized protein</fullName>
    </submittedName>
</protein>